<organism evidence="2 3">
    <name type="scientific">Coccidioides immitis RMSCC 3703</name>
    <dbReference type="NCBI Taxonomy" id="454286"/>
    <lineage>
        <taxon>Eukaryota</taxon>
        <taxon>Fungi</taxon>
        <taxon>Dikarya</taxon>
        <taxon>Ascomycota</taxon>
        <taxon>Pezizomycotina</taxon>
        <taxon>Eurotiomycetes</taxon>
        <taxon>Eurotiomycetidae</taxon>
        <taxon>Onygenales</taxon>
        <taxon>Onygenaceae</taxon>
        <taxon>Coccidioides</taxon>
    </lineage>
</organism>
<evidence type="ECO:0000313" key="2">
    <source>
        <dbReference type="EMBL" id="KMU79990.1"/>
    </source>
</evidence>
<reference evidence="3" key="1">
    <citation type="journal article" date="2010" name="Genome Res.">
        <title>Population genomic sequencing of Coccidioides fungi reveals recent hybridization and transposon control.</title>
        <authorList>
            <person name="Neafsey D.E."/>
            <person name="Barker B.M."/>
            <person name="Sharpton T.J."/>
            <person name="Stajich J.E."/>
            <person name="Park D.J."/>
            <person name="Whiston E."/>
            <person name="Hung C.-Y."/>
            <person name="McMahan C."/>
            <person name="White J."/>
            <person name="Sykes S."/>
            <person name="Heiman D."/>
            <person name="Young S."/>
            <person name="Zeng Q."/>
            <person name="Abouelleil A."/>
            <person name="Aftuck L."/>
            <person name="Bessette D."/>
            <person name="Brown A."/>
            <person name="FitzGerald M."/>
            <person name="Lui A."/>
            <person name="Macdonald J.P."/>
            <person name="Priest M."/>
            <person name="Orbach M.J."/>
            <person name="Galgiani J.N."/>
            <person name="Kirkland T.N."/>
            <person name="Cole G.T."/>
            <person name="Birren B.W."/>
            <person name="Henn M.R."/>
            <person name="Taylor J.W."/>
            <person name="Rounsley S.D."/>
        </authorList>
    </citation>
    <scope>NUCLEOTIDE SEQUENCE [LARGE SCALE GENOMIC DNA]</scope>
    <source>
        <strain evidence="3">RMSCC 3703</strain>
    </source>
</reference>
<feature type="region of interest" description="Disordered" evidence="1">
    <location>
        <begin position="64"/>
        <end position="98"/>
    </location>
</feature>
<evidence type="ECO:0000313" key="3">
    <source>
        <dbReference type="Proteomes" id="UP000054559"/>
    </source>
</evidence>
<dbReference type="Proteomes" id="UP000054559">
    <property type="component" value="Unassembled WGS sequence"/>
</dbReference>
<evidence type="ECO:0000256" key="1">
    <source>
        <dbReference type="SAM" id="MobiDB-lite"/>
    </source>
</evidence>
<dbReference type="AlphaFoldDB" id="A0A0J8R6B6"/>
<accession>A0A0J8R6B6</accession>
<dbReference type="EMBL" id="DS268181">
    <property type="protein sequence ID" value="KMU79990.1"/>
    <property type="molecule type" value="Genomic_DNA"/>
</dbReference>
<name>A0A0J8R6B6_COCIT</name>
<gene>
    <name evidence="2" type="ORF">CISG_08150</name>
</gene>
<protein>
    <submittedName>
        <fullName evidence="2">Uncharacterized protein</fullName>
    </submittedName>
</protein>
<sequence length="147" mass="16323">MALALPSDGLIKHRQDVLETFPSNNRSRSQIALVVLRHASNLGEPFVRVMQVLEQLRSYPQTAKTSRLHLTPRSAQETKCRLPEGTPGASSKHGPGPLPVSAITECGRRGRGDAFGLQTHDTEFRRIYLDIKNEGWRVGRPEAMPTT</sequence>
<proteinExistence type="predicted"/>